<dbReference type="AlphaFoldDB" id="A0AAQ3KFM3"/>
<dbReference type="Proteomes" id="UP001327560">
    <property type="component" value="Chromosome 5"/>
</dbReference>
<keyword evidence="5" id="KW-1015">Disulfide bond</keyword>
<dbReference type="GO" id="GO:0005576">
    <property type="term" value="C:extracellular region"/>
    <property type="evidence" value="ECO:0007669"/>
    <property type="project" value="UniProtKB-SubCell"/>
</dbReference>
<dbReference type="EMBL" id="CP136894">
    <property type="protein sequence ID" value="WOL07842.1"/>
    <property type="molecule type" value="Genomic_DNA"/>
</dbReference>
<evidence type="ECO:0000256" key="2">
    <source>
        <dbReference type="ARBA" id="ARBA00008127"/>
    </source>
</evidence>
<name>A0AAQ3KFM3_9LILI</name>
<keyword evidence="4 7" id="KW-0732">Signal</keyword>
<dbReference type="GO" id="GO:0010052">
    <property type="term" value="P:guard cell differentiation"/>
    <property type="evidence" value="ECO:0007669"/>
    <property type="project" value="UniProtKB-UniRule"/>
</dbReference>
<dbReference type="PANTHER" id="PTHR33109">
    <property type="entry name" value="EPIDERMAL PATTERNING FACTOR-LIKE PROTEIN 4"/>
    <property type="match status" value="1"/>
</dbReference>
<evidence type="ECO:0000256" key="6">
    <source>
        <dbReference type="RuleBase" id="RU367102"/>
    </source>
</evidence>
<feature type="chain" id="PRO_5042894208" description="Epidermal patterning factor-like protein" evidence="7">
    <location>
        <begin position="46"/>
        <end position="140"/>
    </location>
</feature>
<evidence type="ECO:0000313" key="8">
    <source>
        <dbReference type="EMBL" id="WOL07842.1"/>
    </source>
</evidence>
<evidence type="ECO:0000256" key="7">
    <source>
        <dbReference type="SAM" id="SignalP"/>
    </source>
</evidence>
<proteinExistence type="inferred from homology"/>
<keyword evidence="6" id="KW-0217">Developmental protein</keyword>
<evidence type="ECO:0000256" key="3">
    <source>
        <dbReference type="ARBA" id="ARBA00022525"/>
    </source>
</evidence>
<sequence length="140" mass="15919">MKTQSQQASKQIGTSPPKLIHIRKMRARLLLFVLILLSSTQDNHSAQGRTLSRILITSNEGGEEKVMVRALIGSRPPRCERRCSKCGHCEAVQVPVIPQWEKKRGSKQLFFEMANLRGDYTSNYKPLSWKCKCGDVFFNP</sequence>
<comment type="function">
    <text evidence="6">Controls stomatal patterning.</text>
</comment>
<reference evidence="8 9" key="1">
    <citation type="submission" date="2023-10" db="EMBL/GenBank/DDBJ databases">
        <title>Chromosome-scale genome assembly provides insights into flower coloration mechanisms of Canna indica.</title>
        <authorList>
            <person name="Li C."/>
        </authorList>
    </citation>
    <scope>NUCLEOTIDE SEQUENCE [LARGE SCALE GENOMIC DNA]</scope>
    <source>
        <tissue evidence="8">Flower</tissue>
    </source>
</reference>
<evidence type="ECO:0000313" key="9">
    <source>
        <dbReference type="Proteomes" id="UP001327560"/>
    </source>
</evidence>
<gene>
    <name evidence="8" type="ORF">Cni_G16591</name>
</gene>
<evidence type="ECO:0000256" key="4">
    <source>
        <dbReference type="ARBA" id="ARBA00022729"/>
    </source>
</evidence>
<feature type="signal peptide" evidence="7">
    <location>
        <begin position="1"/>
        <end position="45"/>
    </location>
</feature>
<keyword evidence="3 6" id="KW-0964">Secreted</keyword>
<dbReference type="InterPro" id="IPR039455">
    <property type="entry name" value="EPFL"/>
</dbReference>
<dbReference type="Pfam" id="PF17181">
    <property type="entry name" value="EPF"/>
    <property type="match status" value="1"/>
</dbReference>
<dbReference type="PANTHER" id="PTHR33109:SF7">
    <property type="entry name" value="EPIDERMAL PATTERNING FACTOR-LIKE PROTEIN 2"/>
    <property type="match status" value="1"/>
</dbReference>
<organism evidence="8 9">
    <name type="scientific">Canna indica</name>
    <name type="common">Indian-shot</name>
    <dbReference type="NCBI Taxonomy" id="4628"/>
    <lineage>
        <taxon>Eukaryota</taxon>
        <taxon>Viridiplantae</taxon>
        <taxon>Streptophyta</taxon>
        <taxon>Embryophyta</taxon>
        <taxon>Tracheophyta</taxon>
        <taxon>Spermatophyta</taxon>
        <taxon>Magnoliopsida</taxon>
        <taxon>Liliopsida</taxon>
        <taxon>Zingiberales</taxon>
        <taxon>Cannaceae</taxon>
        <taxon>Canna</taxon>
    </lineage>
</organism>
<comment type="similarity">
    <text evidence="2 6">Belongs to the plant cysteine rich small secretory peptide family. Epidermal patterning factor subfamily.</text>
</comment>
<evidence type="ECO:0000256" key="5">
    <source>
        <dbReference type="ARBA" id="ARBA00023157"/>
    </source>
</evidence>
<protein>
    <recommendedName>
        <fullName evidence="6">Epidermal patterning factor-like protein</fullName>
    </recommendedName>
</protein>
<evidence type="ECO:0000256" key="1">
    <source>
        <dbReference type="ARBA" id="ARBA00004613"/>
    </source>
</evidence>
<keyword evidence="9" id="KW-1185">Reference proteome</keyword>
<accession>A0AAQ3KFM3</accession>
<comment type="subcellular location">
    <subcellularLocation>
        <location evidence="1 6">Secreted</location>
    </subcellularLocation>
</comment>